<dbReference type="KEGG" id="bpf:BpOF4_03200"/>
<dbReference type="GO" id="GO:0032153">
    <property type="term" value="C:cell division site"/>
    <property type="evidence" value="ECO:0007669"/>
    <property type="project" value="TreeGrafter"/>
</dbReference>
<dbReference type="SUPFAM" id="SSF102829">
    <property type="entry name" value="Cell division protein ZapA-like"/>
    <property type="match status" value="1"/>
</dbReference>
<name>D3FWH4_ALKPO</name>
<dbReference type="Pfam" id="PF05164">
    <property type="entry name" value="ZapA"/>
    <property type="match status" value="1"/>
</dbReference>
<comment type="subcellular location">
    <subcellularLocation>
        <location evidence="1">Cytoplasm</location>
    </subcellularLocation>
</comment>
<keyword evidence="5" id="KW-0717">Septation</keyword>
<feature type="compositionally biased region" description="Polar residues" evidence="10">
    <location>
        <begin position="105"/>
        <end position="115"/>
    </location>
</feature>
<evidence type="ECO:0000256" key="6">
    <source>
        <dbReference type="ARBA" id="ARBA00023306"/>
    </source>
</evidence>
<dbReference type="EMBL" id="CP001878">
    <property type="protein sequence ID" value="ADC48706.1"/>
    <property type="molecule type" value="Genomic_DNA"/>
</dbReference>
<evidence type="ECO:0000256" key="1">
    <source>
        <dbReference type="ARBA" id="ARBA00004496"/>
    </source>
</evidence>
<evidence type="ECO:0000256" key="2">
    <source>
        <dbReference type="ARBA" id="ARBA00015195"/>
    </source>
</evidence>
<evidence type="ECO:0000256" key="8">
    <source>
        <dbReference type="ARBA" id="ARBA00026068"/>
    </source>
</evidence>
<dbReference type="eggNOG" id="COG3027">
    <property type="taxonomic scope" value="Bacteria"/>
</dbReference>
<keyword evidence="3" id="KW-0963">Cytoplasm</keyword>
<dbReference type="GO" id="GO:0030428">
    <property type="term" value="C:cell septum"/>
    <property type="evidence" value="ECO:0007669"/>
    <property type="project" value="TreeGrafter"/>
</dbReference>
<evidence type="ECO:0000313" key="12">
    <source>
        <dbReference type="Proteomes" id="UP000001544"/>
    </source>
</evidence>
<evidence type="ECO:0000313" key="11">
    <source>
        <dbReference type="EMBL" id="ADC48706.1"/>
    </source>
</evidence>
<dbReference type="Proteomes" id="UP000001544">
    <property type="component" value="Chromosome"/>
</dbReference>
<evidence type="ECO:0000256" key="10">
    <source>
        <dbReference type="SAM" id="MobiDB-lite"/>
    </source>
</evidence>
<dbReference type="AlphaFoldDB" id="D3FWH4"/>
<evidence type="ECO:0000256" key="4">
    <source>
        <dbReference type="ARBA" id="ARBA00022618"/>
    </source>
</evidence>
<dbReference type="GO" id="GO:0000921">
    <property type="term" value="P:septin ring assembly"/>
    <property type="evidence" value="ECO:0007669"/>
    <property type="project" value="TreeGrafter"/>
</dbReference>
<organism evidence="11 12">
    <name type="scientific">Alkalihalophilus pseudofirmus (strain ATCC BAA-2126 / JCM 17055 / OF4)</name>
    <name type="common">Bacillus pseudofirmus</name>
    <dbReference type="NCBI Taxonomy" id="398511"/>
    <lineage>
        <taxon>Bacteria</taxon>
        <taxon>Bacillati</taxon>
        <taxon>Bacillota</taxon>
        <taxon>Bacilli</taxon>
        <taxon>Bacillales</taxon>
        <taxon>Bacillaceae</taxon>
        <taxon>Alkalihalophilus</taxon>
    </lineage>
</organism>
<dbReference type="GO" id="GO:0005829">
    <property type="term" value="C:cytosol"/>
    <property type="evidence" value="ECO:0007669"/>
    <property type="project" value="TreeGrafter"/>
</dbReference>
<dbReference type="InterPro" id="IPR007838">
    <property type="entry name" value="Cell_div_ZapA-like"/>
</dbReference>
<dbReference type="InterPro" id="IPR036192">
    <property type="entry name" value="Cell_div_ZapA-like_sf"/>
</dbReference>
<dbReference type="Gene3D" id="6.10.250.790">
    <property type="match status" value="1"/>
</dbReference>
<evidence type="ECO:0000256" key="5">
    <source>
        <dbReference type="ARBA" id="ARBA00023210"/>
    </source>
</evidence>
<reference evidence="11 12" key="1">
    <citation type="journal article" date="2011" name="Environ. Microbiol.">
        <title>Genome of alkaliphilic Bacillus pseudofirmus OF4 reveals adaptations that support the ability to grow in an external pH range from 7.5 to 11.4.</title>
        <authorList>
            <person name="Janto B."/>
            <person name="Ahmed A."/>
            <person name="Ito M."/>
            <person name="Liu J."/>
            <person name="Hicks D.B."/>
            <person name="Pagni S."/>
            <person name="Fackelmayer O.J."/>
            <person name="Smith T.A."/>
            <person name="Earl J."/>
            <person name="Elbourne L.D."/>
            <person name="Hassan K."/>
            <person name="Paulsen I.T."/>
            <person name="Kolsto A.B."/>
            <person name="Tourasse N.J."/>
            <person name="Ehrlich G.D."/>
            <person name="Boissy R."/>
            <person name="Ivey D.M."/>
            <person name="Li G."/>
            <person name="Xue Y."/>
            <person name="Ma Y."/>
            <person name="Hu F.Z."/>
            <person name="Krulwich T.A."/>
        </authorList>
    </citation>
    <scope>NUCLEOTIDE SEQUENCE [LARGE SCALE GENOMIC DNA]</scope>
    <source>
        <strain evidence="12">ATCC BAA-2126 / JCM 17055 / OF4</strain>
    </source>
</reference>
<dbReference type="InterPro" id="IPR053712">
    <property type="entry name" value="Bac_CellDiv_Activator"/>
</dbReference>
<accession>D3FWH4</accession>
<dbReference type="STRING" id="398511.BpOF4_03200"/>
<comment type="function">
    <text evidence="7">Activator of cell division through the inhibition of FtsZ GTPase activity, therefore promoting FtsZ assembly into bundles of protofilaments necessary for the formation of the division Z ring. It is recruited early at mid-cell but it is not essential for cell division.</text>
</comment>
<evidence type="ECO:0000256" key="7">
    <source>
        <dbReference type="ARBA" id="ARBA00024910"/>
    </source>
</evidence>
<feature type="region of interest" description="Disordered" evidence="10">
    <location>
        <begin position="81"/>
        <end position="115"/>
    </location>
</feature>
<keyword evidence="4" id="KW-0132">Cell division</keyword>
<protein>
    <recommendedName>
        <fullName evidence="2">Cell division protein ZapA</fullName>
    </recommendedName>
    <alternativeName>
        <fullName evidence="9">Z ring-associated protein ZapA</fullName>
    </alternativeName>
</protein>
<dbReference type="GO" id="GO:0043093">
    <property type="term" value="P:FtsZ-dependent cytokinesis"/>
    <property type="evidence" value="ECO:0007669"/>
    <property type="project" value="TreeGrafter"/>
</dbReference>
<evidence type="ECO:0000256" key="9">
    <source>
        <dbReference type="ARBA" id="ARBA00033158"/>
    </source>
</evidence>
<keyword evidence="12" id="KW-1185">Reference proteome</keyword>
<proteinExistence type="predicted"/>
<sequence length="115" mass="13252">MSKKKEKQRTTVSIYGQNYTVVGQESPAHIKEVAQEVDQKMREIKKRNPYLDTTRLAVLTAVNVVDECKKLQLRLEQEITERDKSDLGRRELNRSEPSRSESNETKGSNRTTGDE</sequence>
<comment type="subunit">
    <text evidence="8">Homodimer. Interacts with FtsZ.</text>
</comment>
<dbReference type="PANTHER" id="PTHR34981">
    <property type="entry name" value="CELL DIVISION PROTEIN ZAPA"/>
    <property type="match status" value="1"/>
</dbReference>
<dbReference type="PANTHER" id="PTHR34981:SF1">
    <property type="entry name" value="CELL DIVISION PROTEIN ZAPA"/>
    <property type="match status" value="1"/>
</dbReference>
<keyword evidence="6" id="KW-0131">Cell cycle</keyword>
<dbReference type="HOGENOM" id="CLU_116623_4_0_9"/>
<dbReference type="GO" id="GO:0000917">
    <property type="term" value="P:division septum assembly"/>
    <property type="evidence" value="ECO:0007669"/>
    <property type="project" value="UniProtKB-KW"/>
</dbReference>
<gene>
    <name evidence="11" type="ordered locus">BpOF4_03200</name>
</gene>
<dbReference type="NCBIfam" id="NF010724">
    <property type="entry name" value="PRK14126.1"/>
    <property type="match status" value="1"/>
</dbReference>
<evidence type="ECO:0000256" key="3">
    <source>
        <dbReference type="ARBA" id="ARBA00022490"/>
    </source>
</evidence>
<feature type="compositionally biased region" description="Basic and acidic residues" evidence="10">
    <location>
        <begin position="81"/>
        <end position="104"/>
    </location>
</feature>